<keyword evidence="2" id="KW-1185">Reference proteome</keyword>
<protein>
    <recommendedName>
        <fullName evidence="3">BZIP domain-containing protein</fullName>
    </recommendedName>
</protein>
<dbReference type="EMBL" id="CAJNOC010001232">
    <property type="protein sequence ID" value="CAF0846942.1"/>
    <property type="molecule type" value="Genomic_DNA"/>
</dbReference>
<evidence type="ECO:0000313" key="1">
    <source>
        <dbReference type="EMBL" id="CAF0846942.1"/>
    </source>
</evidence>
<evidence type="ECO:0000313" key="2">
    <source>
        <dbReference type="Proteomes" id="UP000663879"/>
    </source>
</evidence>
<gene>
    <name evidence="1" type="ORF">OXX778_LOCUS8748</name>
</gene>
<dbReference type="Proteomes" id="UP000663879">
    <property type="component" value="Unassembled WGS sequence"/>
</dbReference>
<organism evidence="1 2">
    <name type="scientific">Brachionus calyciflorus</name>
    <dbReference type="NCBI Taxonomy" id="104777"/>
    <lineage>
        <taxon>Eukaryota</taxon>
        <taxon>Metazoa</taxon>
        <taxon>Spiralia</taxon>
        <taxon>Gnathifera</taxon>
        <taxon>Rotifera</taxon>
        <taxon>Eurotatoria</taxon>
        <taxon>Monogononta</taxon>
        <taxon>Pseudotrocha</taxon>
        <taxon>Ploima</taxon>
        <taxon>Brachionidae</taxon>
        <taxon>Brachionus</taxon>
    </lineage>
</organism>
<sequence>MNILNVDDFLDSIDNHQVNILESNNYDLTEESFFNDDLNKRLNKLYVLDSNTSKVSQDLSNDHGQQNDVDLRIRSHYQTITLNEVKAVQTNETEFCLQLFSISTFVSEMSEQKNDVAKPKRGRPPISREVKDLEKMQNKSNKIASRKYREKKSENEKRLVELDLKLQKDNTILKKKQKSLEMNIKIMNEYIEYKQQNFFNSQPFE</sequence>
<evidence type="ECO:0008006" key="3">
    <source>
        <dbReference type="Google" id="ProtNLM"/>
    </source>
</evidence>
<dbReference type="AlphaFoldDB" id="A0A813VXT7"/>
<accession>A0A813VXT7</accession>
<name>A0A813VXT7_9BILA</name>
<comment type="caution">
    <text evidence="1">The sequence shown here is derived from an EMBL/GenBank/DDBJ whole genome shotgun (WGS) entry which is preliminary data.</text>
</comment>
<proteinExistence type="predicted"/>
<reference evidence="1" key="1">
    <citation type="submission" date="2021-02" db="EMBL/GenBank/DDBJ databases">
        <authorList>
            <person name="Nowell W R."/>
        </authorList>
    </citation>
    <scope>NUCLEOTIDE SEQUENCE</scope>
    <source>
        <strain evidence="1">Ploen Becks lab</strain>
    </source>
</reference>